<gene>
    <name evidence="3" type="ORF">EHYA_05465</name>
</gene>
<reference evidence="3 4" key="1">
    <citation type="submission" date="2018-12" db="EMBL/GenBank/DDBJ databases">
        <title>Draft genome sequence of Embleya hyalina NBRC 13850T.</title>
        <authorList>
            <person name="Komaki H."/>
            <person name="Hosoyama A."/>
            <person name="Kimura A."/>
            <person name="Ichikawa N."/>
            <person name="Tamura T."/>
        </authorList>
    </citation>
    <scope>NUCLEOTIDE SEQUENCE [LARGE SCALE GENOMIC DNA]</scope>
    <source>
        <strain evidence="3 4">NBRC 13850</strain>
    </source>
</reference>
<protein>
    <submittedName>
        <fullName evidence="3">Serine hydrolase</fullName>
    </submittedName>
</protein>
<dbReference type="PANTHER" id="PTHR46825">
    <property type="entry name" value="D-ALANYL-D-ALANINE-CARBOXYPEPTIDASE/ENDOPEPTIDASE AMPH"/>
    <property type="match status" value="1"/>
</dbReference>
<keyword evidence="4" id="KW-1185">Reference proteome</keyword>
<name>A0A401YT66_9ACTN</name>
<evidence type="ECO:0000259" key="2">
    <source>
        <dbReference type="Pfam" id="PF00144"/>
    </source>
</evidence>
<sequence>MSTRTVFRNLTCAVAASLCLAVAVPVAAADELDVASGPSASAPTRPDEVAWGQALGALTEAKAVSAIAAVRDAEGTRRAGVGVSDRTTGAPVRADGRFRIGSVTKTFVATTVLQLVGEGRLGLNDPVARHLPGLLPKVAGKDSTITVGQLLKHTSGLWDPTNEPGGLFPDIDSPEAFRAWVAQGGLVRTYTPRQIVVAAVGDPNVPGSGHAPYFEPGAGWAYSNTNYVLAGMLIEKITGRTYAQEIDRRILRPLGMRQTSFPGTSTRIPGIHAHSYWYLSPNEAMDVTRTNPSWGGAAGEMISTTDDLLRFHRALLAGRLLRPAQMREMRDAVPTSTTPDALRYGVGLARLQLSCTVVWGHNGGIFGYSTQLWGNSDRQLALSYTPFGTDRDQEAQAAADTALIEKVFCGK</sequence>
<dbReference type="Pfam" id="PF00144">
    <property type="entry name" value="Beta-lactamase"/>
    <property type="match status" value="1"/>
</dbReference>
<evidence type="ECO:0000256" key="1">
    <source>
        <dbReference type="SAM" id="SignalP"/>
    </source>
</evidence>
<dbReference type="Proteomes" id="UP000286931">
    <property type="component" value="Unassembled WGS sequence"/>
</dbReference>
<dbReference type="InterPro" id="IPR012338">
    <property type="entry name" value="Beta-lactam/transpept-like"/>
</dbReference>
<dbReference type="OrthoDB" id="5177574at2"/>
<feature type="chain" id="PRO_5038860850" evidence="1">
    <location>
        <begin position="29"/>
        <end position="411"/>
    </location>
</feature>
<dbReference type="EMBL" id="BIFH01000025">
    <property type="protein sequence ID" value="GCD97769.1"/>
    <property type="molecule type" value="Genomic_DNA"/>
</dbReference>
<dbReference type="SUPFAM" id="SSF56601">
    <property type="entry name" value="beta-lactamase/transpeptidase-like"/>
    <property type="match status" value="1"/>
</dbReference>
<evidence type="ECO:0000313" key="3">
    <source>
        <dbReference type="EMBL" id="GCD97769.1"/>
    </source>
</evidence>
<dbReference type="GO" id="GO:0016787">
    <property type="term" value="F:hydrolase activity"/>
    <property type="evidence" value="ECO:0007669"/>
    <property type="project" value="UniProtKB-KW"/>
</dbReference>
<proteinExistence type="predicted"/>
<comment type="caution">
    <text evidence="3">The sequence shown here is derived from an EMBL/GenBank/DDBJ whole genome shotgun (WGS) entry which is preliminary data.</text>
</comment>
<feature type="signal peptide" evidence="1">
    <location>
        <begin position="1"/>
        <end position="28"/>
    </location>
</feature>
<dbReference type="PANTHER" id="PTHR46825:SF7">
    <property type="entry name" value="D-ALANYL-D-ALANINE CARBOXYPEPTIDASE"/>
    <property type="match status" value="1"/>
</dbReference>
<dbReference type="RefSeq" id="WP_126639727.1">
    <property type="nucleotide sequence ID" value="NZ_BIFH01000025.1"/>
</dbReference>
<evidence type="ECO:0000313" key="4">
    <source>
        <dbReference type="Proteomes" id="UP000286931"/>
    </source>
</evidence>
<organism evidence="3 4">
    <name type="scientific">Embleya hyalina</name>
    <dbReference type="NCBI Taxonomy" id="516124"/>
    <lineage>
        <taxon>Bacteria</taxon>
        <taxon>Bacillati</taxon>
        <taxon>Actinomycetota</taxon>
        <taxon>Actinomycetes</taxon>
        <taxon>Kitasatosporales</taxon>
        <taxon>Streptomycetaceae</taxon>
        <taxon>Embleya</taxon>
    </lineage>
</organism>
<dbReference type="InterPro" id="IPR001466">
    <property type="entry name" value="Beta-lactam-related"/>
</dbReference>
<feature type="domain" description="Beta-lactamase-related" evidence="2">
    <location>
        <begin position="66"/>
        <end position="395"/>
    </location>
</feature>
<keyword evidence="1" id="KW-0732">Signal</keyword>
<dbReference type="InterPro" id="IPR050491">
    <property type="entry name" value="AmpC-like"/>
</dbReference>
<accession>A0A401YT66</accession>
<dbReference type="AlphaFoldDB" id="A0A401YT66"/>
<dbReference type="Gene3D" id="3.40.710.10">
    <property type="entry name" value="DD-peptidase/beta-lactamase superfamily"/>
    <property type="match status" value="1"/>
</dbReference>
<keyword evidence="3" id="KW-0378">Hydrolase</keyword>